<protein>
    <submittedName>
        <fullName evidence="1">Uncharacterized protein</fullName>
    </submittedName>
</protein>
<proteinExistence type="predicted"/>
<reference evidence="1" key="1">
    <citation type="submission" date="2014-11" db="EMBL/GenBank/DDBJ databases">
        <authorList>
            <person name="Amaro Gonzalez C."/>
        </authorList>
    </citation>
    <scope>NUCLEOTIDE SEQUENCE</scope>
</reference>
<reference evidence="1" key="2">
    <citation type="journal article" date="2015" name="Fish Shellfish Immunol.">
        <title>Early steps in the European eel (Anguilla anguilla)-Vibrio vulnificus interaction in the gills: Role of the RtxA13 toxin.</title>
        <authorList>
            <person name="Callol A."/>
            <person name="Pajuelo D."/>
            <person name="Ebbesson L."/>
            <person name="Teles M."/>
            <person name="MacKenzie S."/>
            <person name="Amaro C."/>
        </authorList>
    </citation>
    <scope>NUCLEOTIDE SEQUENCE</scope>
</reference>
<name>A0A0E9REX4_ANGAN</name>
<evidence type="ECO:0000313" key="1">
    <source>
        <dbReference type="EMBL" id="JAH27706.1"/>
    </source>
</evidence>
<accession>A0A0E9REX4</accession>
<sequence length="39" mass="4409">MTHCMHPFTCRHLKACPAPAYCIANCDSFCFKLSILQCC</sequence>
<dbReference type="EMBL" id="GBXM01080871">
    <property type="protein sequence ID" value="JAH27706.1"/>
    <property type="molecule type" value="Transcribed_RNA"/>
</dbReference>
<dbReference type="AlphaFoldDB" id="A0A0E9REX4"/>
<organism evidence="1">
    <name type="scientific">Anguilla anguilla</name>
    <name type="common">European freshwater eel</name>
    <name type="synonym">Muraena anguilla</name>
    <dbReference type="NCBI Taxonomy" id="7936"/>
    <lineage>
        <taxon>Eukaryota</taxon>
        <taxon>Metazoa</taxon>
        <taxon>Chordata</taxon>
        <taxon>Craniata</taxon>
        <taxon>Vertebrata</taxon>
        <taxon>Euteleostomi</taxon>
        <taxon>Actinopterygii</taxon>
        <taxon>Neopterygii</taxon>
        <taxon>Teleostei</taxon>
        <taxon>Anguilliformes</taxon>
        <taxon>Anguillidae</taxon>
        <taxon>Anguilla</taxon>
    </lineage>
</organism>